<dbReference type="GO" id="GO:0015074">
    <property type="term" value="P:DNA integration"/>
    <property type="evidence" value="ECO:0007669"/>
    <property type="project" value="UniProtKB-KW"/>
</dbReference>
<accession>A0A7K1L096</accession>
<dbReference type="Pfam" id="PF26003">
    <property type="entry name" value="Integrase_N_phage"/>
    <property type="match status" value="1"/>
</dbReference>
<evidence type="ECO:0000313" key="10">
    <source>
        <dbReference type="Proteomes" id="UP000432015"/>
    </source>
</evidence>
<keyword evidence="3 5" id="KW-0238">DNA-binding</keyword>
<dbReference type="PANTHER" id="PTHR30349:SF64">
    <property type="entry name" value="PROPHAGE INTEGRASE INTD-RELATED"/>
    <property type="match status" value="1"/>
</dbReference>
<dbReference type="PROSITE" id="PS51898">
    <property type="entry name" value="TYR_RECOMBINASE"/>
    <property type="match status" value="1"/>
</dbReference>
<dbReference type="InterPro" id="IPR011010">
    <property type="entry name" value="DNA_brk_join_enz"/>
</dbReference>
<evidence type="ECO:0000256" key="6">
    <source>
        <dbReference type="SAM" id="MobiDB-lite"/>
    </source>
</evidence>
<keyword evidence="2" id="KW-0229">DNA integration</keyword>
<dbReference type="CDD" id="cd01189">
    <property type="entry name" value="INT_ICEBs1_C_like"/>
    <property type="match status" value="1"/>
</dbReference>
<dbReference type="InterPro" id="IPR010998">
    <property type="entry name" value="Integrase_recombinase_N"/>
</dbReference>
<dbReference type="InterPro" id="IPR013762">
    <property type="entry name" value="Integrase-like_cat_sf"/>
</dbReference>
<dbReference type="EMBL" id="WOFH01000005">
    <property type="protein sequence ID" value="MUN37862.1"/>
    <property type="molecule type" value="Genomic_DNA"/>
</dbReference>
<feature type="compositionally biased region" description="Basic residues" evidence="6">
    <location>
        <begin position="368"/>
        <end position="385"/>
    </location>
</feature>
<dbReference type="GO" id="GO:0003677">
    <property type="term" value="F:DNA binding"/>
    <property type="evidence" value="ECO:0007669"/>
    <property type="project" value="UniProtKB-UniRule"/>
</dbReference>
<proteinExistence type="inferred from homology"/>
<dbReference type="InterPro" id="IPR002104">
    <property type="entry name" value="Integrase_catalytic"/>
</dbReference>
<dbReference type="Gene3D" id="1.10.150.130">
    <property type="match status" value="1"/>
</dbReference>
<dbReference type="InterPro" id="IPR050090">
    <property type="entry name" value="Tyrosine_recombinase_XerCD"/>
</dbReference>
<dbReference type="SUPFAM" id="SSF56349">
    <property type="entry name" value="DNA breaking-rejoining enzymes"/>
    <property type="match status" value="1"/>
</dbReference>
<dbReference type="AlphaFoldDB" id="A0A7K1L096"/>
<keyword evidence="10" id="KW-1185">Reference proteome</keyword>
<organism evidence="9 10">
    <name type="scientific">Actinomadura litoris</name>
    <dbReference type="NCBI Taxonomy" id="2678616"/>
    <lineage>
        <taxon>Bacteria</taxon>
        <taxon>Bacillati</taxon>
        <taxon>Actinomycetota</taxon>
        <taxon>Actinomycetes</taxon>
        <taxon>Streptosporangiales</taxon>
        <taxon>Thermomonosporaceae</taxon>
        <taxon>Actinomadura</taxon>
    </lineage>
</organism>
<evidence type="ECO:0000256" key="1">
    <source>
        <dbReference type="ARBA" id="ARBA00008857"/>
    </source>
</evidence>
<feature type="domain" description="Tyr recombinase" evidence="7">
    <location>
        <begin position="168"/>
        <end position="356"/>
    </location>
</feature>
<evidence type="ECO:0000256" key="2">
    <source>
        <dbReference type="ARBA" id="ARBA00022908"/>
    </source>
</evidence>
<keyword evidence="4" id="KW-0233">DNA recombination</keyword>
<evidence type="ECO:0000259" key="8">
    <source>
        <dbReference type="PROSITE" id="PS51900"/>
    </source>
</evidence>
<dbReference type="InterPro" id="IPR004107">
    <property type="entry name" value="Integrase_SAM-like_N"/>
</dbReference>
<feature type="domain" description="Core-binding (CB)" evidence="8">
    <location>
        <begin position="66"/>
        <end position="147"/>
    </location>
</feature>
<dbReference type="Pfam" id="PF14659">
    <property type="entry name" value="Phage_int_SAM_3"/>
    <property type="match status" value="1"/>
</dbReference>
<sequence length="385" mass="42975">MAGKRRFGRVRKLPSGRFQARYPGPDGLDRPAPTTFATKRDAERWLVLKEAEIQAGDWLAPDAGQVSFKEYAETWIRERPGLRPKTVERYEGLVRLHLVPTFGNSAVADIKDAHVRRWRKRLLDAGVGVVTLAKAYRLLKAVMNTAVSDGMIKRNPCTIKGGGAENSPERPVLSITEVFTLADAIDRRYRALVLLATFTNLRWGEAVALRRKDLDLKAGTVRVERTLVEVTGKPLHFGPPKTEAGTRTLPIPAIVLPDLREHVEKFAQNGDDGLIFVGGKGALLRRANFRRNWLRALDKAGLKGVRFHDLRHTGNTLAAIAGATLPELKARMGHASDRAAMIYLHATDERHREIADTLSAMARAEMKKARKRSGTQRARKRKKKS</sequence>
<dbReference type="Gene3D" id="1.10.443.10">
    <property type="entry name" value="Intergrase catalytic core"/>
    <property type="match status" value="1"/>
</dbReference>
<dbReference type="Pfam" id="PF00589">
    <property type="entry name" value="Phage_integrase"/>
    <property type="match status" value="1"/>
</dbReference>
<evidence type="ECO:0000256" key="4">
    <source>
        <dbReference type="ARBA" id="ARBA00023172"/>
    </source>
</evidence>
<gene>
    <name evidence="9" type="ORF">GNZ18_14770</name>
</gene>
<name>A0A7K1L096_9ACTN</name>
<dbReference type="GO" id="GO:0006310">
    <property type="term" value="P:DNA recombination"/>
    <property type="evidence" value="ECO:0007669"/>
    <property type="project" value="UniProtKB-KW"/>
</dbReference>
<dbReference type="Proteomes" id="UP000432015">
    <property type="component" value="Unassembled WGS sequence"/>
</dbReference>
<comment type="similarity">
    <text evidence="1">Belongs to the 'phage' integrase family.</text>
</comment>
<evidence type="ECO:0000259" key="7">
    <source>
        <dbReference type="PROSITE" id="PS51898"/>
    </source>
</evidence>
<protein>
    <submittedName>
        <fullName evidence="9">Tyrosine-type recombinase/integrase</fullName>
    </submittedName>
</protein>
<feature type="region of interest" description="Disordered" evidence="6">
    <location>
        <begin position="365"/>
        <end position="385"/>
    </location>
</feature>
<comment type="caution">
    <text evidence="9">The sequence shown here is derived from an EMBL/GenBank/DDBJ whole genome shotgun (WGS) entry which is preliminary data.</text>
</comment>
<dbReference type="PROSITE" id="PS51900">
    <property type="entry name" value="CB"/>
    <property type="match status" value="1"/>
</dbReference>
<dbReference type="InterPro" id="IPR058717">
    <property type="entry name" value="Phage_L5_Integrase_N"/>
</dbReference>
<dbReference type="InterPro" id="IPR044068">
    <property type="entry name" value="CB"/>
</dbReference>
<dbReference type="PANTHER" id="PTHR30349">
    <property type="entry name" value="PHAGE INTEGRASE-RELATED"/>
    <property type="match status" value="1"/>
</dbReference>
<reference evidence="9 10" key="1">
    <citation type="submission" date="2019-11" db="EMBL/GenBank/DDBJ databases">
        <authorList>
            <person name="Cao P."/>
        </authorList>
    </citation>
    <scope>NUCLEOTIDE SEQUENCE [LARGE SCALE GENOMIC DNA]</scope>
    <source>
        <strain evidence="9 10">NEAU-AAG5</strain>
    </source>
</reference>
<evidence type="ECO:0000313" key="9">
    <source>
        <dbReference type="EMBL" id="MUN37862.1"/>
    </source>
</evidence>
<dbReference type="RefSeq" id="WP_156217081.1">
    <property type="nucleotide sequence ID" value="NZ_WOFH01000005.1"/>
</dbReference>
<evidence type="ECO:0000256" key="3">
    <source>
        <dbReference type="ARBA" id="ARBA00023125"/>
    </source>
</evidence>
<evidence type="ECO:0000256" key="5">
    <source>
        <dbReference type="PROSITE-ProRule" id="PRU01248"/>
    </source>
</evidence>